<comment type="cofactor">
    <cofactor evidence="1">
        <name>L-ascorbate</name>
        <dbReference type="ChEBI" id="CHEBI:38290"/>
    </cofactor>
</comment>
<dbReference type="EMBL" id="BDSP01000141">
    <property type="protein sequence ID" value="GAX19865.1"/>
    <property type="molecule type" value="Genomic_DNA"/>
</dbReference>
<feature type="domain" description="Prolyl 4-hydroxylase alpha subunit" evidence="10">
    <location>
        <begin position="186"/>
        <end position="375"/>
    </location>
</feature>
<feature type="transmembrane region" description="Helical" evidence="9">
    <location>
        <begin position="701"/>
        <end position="718"/>
    </location>
</feature>
<comment type="caution">
    <text evidence="11">The sequence shown here is derived from an EMBL/GenBank/DDBJ whole genome shotgun (WGS) entry which is preliminary data.</text>
</comment>
<dbReference type="InParanoid" id="A0A1Z5K0Q8"/>
<keyword evidence="12" id="KW-1185">Reference proteome</keyword>
<proteinExistence type="inferred from homology"/>
<name>A0A1Z5K0Q8_FISSO</name>
<evidence type="ECO:0000256" key="5">
    <source>
        <dbReference type="ARBA" id="ARBA00022964"/>
    </source>
</evidence>
<organism evidence="11 12">
    <name type="scientific">Fistulifera solaris</name>
    <name type="common">Oleaginous diatom</name>
    <dbReference type="NCBI Taxonomy" id="1519565"/>
    <lineage>
        <taxon>Eukaryota</taxon>
        <taxon>Sar</taxon>
        <taxon>Stramenopiles</taxon>
        <taxon>Ochrophyta</taxon>
        <taxon>Bacillariophyta</taxon>
        <taxon>Bacillariophyceae</taxon>
        <taxon>Bacillariophycidae</taxon>
        <taxon>Naviculales</taxon>
        <taxon>Naviculaceae</taxon>
        <taxon>Fistulifera</taxon>
    </lineage>
</organism>
<feature type="transmembrane region" description="Helical" evidence="9">
    <location>
        <begin position="754"/>
        <end position="777"/>
    </location>
</feature>
<keyword evidence="5" id="KW-0223">Dioxygenase</keyword>
<dbReference type="InterPro" id="IPR007603">
    <property type="entry name" value="Choline_transptr-like"/>
</dbReference>
<feature type="transmembrane region" description="Helical" evidence="9">
    <location>
        <begin position="789"/>
        <end position="813"/>
    </location>
</feature>
<feature type="transmembrane region" description="Helical" evidence="9">
    <location>
        <begin position="499"/>
        <end position="522"/>
    </location>
</feature>
<accession>A0A1Z5K0Q8</accession>
<feature type="transmembrane region" description="Helical" evidence="9">
    <location>
        <begin position="554"/>
        <end position="573"/>
    </location>
</feature>
<dbReference type="GO" id="GO:0022857">
    <property type="term" value="F:transmembrane transporter activity"/>
    <property type="evidence" value="ECO:0007669"/>
    <property type="project" value="InterPro"/>
</dbReference>
<dbReference type="AlphaFoldDB" id="A0A1Z5K0Q8"/>
<evidence type="ECO:0000259" key="10">
    <source>
        <dbReference type="SMART" id="SM00702"/>
    </source>
</evidence>
<keyword evidence="6 9" id="KW-1133">Transmembrane helix</keyword>
<keyword evidence="4 9" id="KW-0812">Transmembrane</keyword>
<protein>
    <recommendedName>
        <fullName evidence="10">Prolyl 4-hydroxylase alpha subunit domain-containing protein</fullName>
    </recommendedName>
</protein>
<keyword evidence="7" id="KW-0560">Oxidoreductase</keyword>
<dbReference type="GO" id="GO:0016705">
    <property type="term" value="F:oxidoreductase activity, acting on paired donors, with incorporation or reduction of molecular oxygen"/>
    <property type="evidence" value="ECO:0007669"/>
    <property type="project" value="InterPro"/>
</dbReference>
<feature type="transmembrane region" description="Helical" evidence="9">
    <location>
        <begin position="439"/>
        <end position="459"/>
    </location>
</feature>
<gene>
    <name evidence="11" type="ORF">FisN_1Lh676</name>
</gene>
<reference evidence="11 12" key="1">
    <citation type="journal article" date="2015" name="Plant Cell">
        <title>Oil accumulation by the oleaginous diatom Fistulifera solaris as revealed by the genome and transcriptome.</title>
        <authorList>
            <person name="Tanaka T."/>
            <person name="Maeda Y."/>
            <person name="Veluchamy A."/>
            <person name="Tanaka M."/>
            <person name="Abida H."/>
            <person name="Marechal E."/>
            <person name="Bowler C."/>
            <person name="Muto M."/>
            <person name="Sunaga Y."/>
            <person name="Tanaka M."/>
            <person name="Yoshino T."/>
            <person name="Taniguchi T."/>
            <person name="Fukuda Y."/>
            <person name="Nemoto M."/>
            <person name="Matsumoto M."/>
            <person name="Wong P.S."/>
            <person name="Aburatani S."/>
            <person name="Fujibuchi W."/>
        </authorList>
    </citation>
    <scope>NUCLEOTIDE SEQUENCE [LARGE SCALE GENOMIC DNA]</scope>
    <source>
        <strain evidence="11 12">JPCC DA0580</strain>
    </source>
</reference>
<dbReference type="Pfam" id="PF13640">
    <property type="entry name" value="2OG-FeII_Oxy_3"/>
    <property type="match status" value="1"/>
</dbReference>
<evidence type="ECO:0000313" key="12">
    <source>
        <dbReference type="Proteomes" id="UP000198406"/>
    </source>
</evidence>
<feature type="transmembrane region" description="Helical" evidence="9">
    <location>
        <begin position="825"/>
        <end position="847"/>
    </location>
</feature>
<evidence type="ECO:0000256" key="7">
    <source>
        <dbReference type="ARBA" id="ARBA00023002"/>
    </source>
</evidence>
<dbReference type="PANTHER" id="PTHR12385:SF4">
    <property type="entry name" value="PROTEIN PNS1"/>
    <property type="match status" value="1"/>
</dbReference>
<dbReference type="GO" id="GO:0031418">
    <property type="term" value="F:L-ascorbic acid binding"/>
    <property type="evidence" value="ECO:0007669"/>
    <property type="project" value="InterPro"/>
</dbReference>
<comment type="subcellular location">
    <subcellularLocation>
        <location evidence="2">Membrane</location>
        <topology evidence="2">Multi-pass membrane protein</topology>
    </subcellularLocation>
</comment>
<evidence type="ECO:0000256" key="9">
    <source>
        <dbReference type="SAM" id="Phobius"/>
    </source>
</evidence>
<comment type="similarity">
    <text evidence="3">Belongs to the CTL (choline transporter-like) family.</text>
</comment>
<evidence type="ECO:0000256" key="4">
    <source>
        <dbReference type="ARBA" id="ARBA00022692"/>
    </source>
</evidence>
<evidence type="ECO:0000256" key="1">
    <source>
        <dbReference type="ARBA" id="ARBA00001961"/>
    </source>
</evidence>
<evidence type="ECO:0000256" key="2">
    <source>
        <dbReference type="ARBA" id="ARBA00004141"/>
    </source>
</evidence>
<dbReference type="GO" id="GO:0016020">
    <property type="term" value="C:membrane"/>
    <property type="evidence" value="ECO:0007669"/>
    <property type="project" value="UniProtKB-SubCell"/>
</dbReference>
<dbReference type="SMART" id="SM00702">
    <property type="entry name" value="P4Hc"/>
    <property type="match status" value="1"/>
</dbReference>
<dbReference type="InterPro" id="IPR006620">
    <property type="entry name" value="Pro_4_hyd_alph"/>
</dbReference>
<dbReference type="Proteomes" id="UP000198406">
    <property type="component" value="Unassembled WGS sequence"/>
</dbReference>
<sequence>METERSLIHDDLTSGTDVKVDPCSEQTLRDFWSDFATPGYHIICLKRSRKSEDAFIQANFYENGLKARENTVILPLNLNWESLKQSFVENLGLQQSISDLQPWALYSTTGVRLVSEDEQEPLAGQYPNRLAEYGVFLLFEGGQFIWPGVRIGFRRSVDLYSVMPPESPDLSDRHREVVLETLSVKPLVLSVTGFLTTEECQHIQRLAEPSMEYSEVVLMDKDAGRPASDFRTSQTTFLRSTDDFMVDIDYRTSSLVRLPRSHQESVQVLRYGLGEKYDNHHDYFDPRAYQNDQRTLSRIKNGRKNRMVTVFWYLSNVVSGGETVFPRFNGGREKNMKDCETGLKVKPEVGKVIIFYSMTPDDALTMSSTATPYYQQGSYPQPLVVRGTYVAPDQGIAKYARDSQSGVYVNNNASRLYDEGLRVTDLKPDAPAGRPCRDVFWGLLFYAHVFLLAGLAFIFTPTMIQDVAEGVEHGGQRMLRMLEEGNYGNENSDFDVSPIALVVSLCLSSVYALGVSTLALGFMISFAEVLIKLALFFNIIFFGVLAIFSFLGGAIGAALMCLLMSAFSAYYAYRVWDRIPFAAANLVTALTAVRANMGLACYAYLSLVILFSWSFFWAISSISTMYVLGGCNPQLECQNEVGSSIIFLFLISYYWTIQVISNVVHVTTSGTVGTWWMMPEEANGCCSQAVRDSYCRSMTTSFGSICLGSLIVAVLQAIKEVLHHAREEHGSALACCAECIIGCVESLMEYFNKWAFVYVGLYGFRFVEAGGNVMKLFRERGWTSIITDYMIDTVLFMVSLGIAILVGILAMLTSVIQGDSDGGKLGLSFVIGFIVGYSMCTTLFSVVSSAVNTVIVCYAESPNEFQANHPELSNNMRAAWRRTWPNEFNY</sequence>
<keyword evidence="8 9" id="KW-0472">Membrane</keyword>
<dbReference type="GO" id="GO:0051213">
    <property type="term" value="F:dioxygenase activity"/>
    <property type="evidence" value="ECO:0007669"/>
    <property type="project" value="UniProtKB-KW"/>
</dbReference>
<evidence type="ECO:0000256" key="8">
    <source>
        <dbReference type="ARBA" id="ARBA00023136"/>
    </source>
</evidence>
<evidence type="ECO:0000313" key="11">
    <source>
        <dbReference type="EMBL" id="GAX19865.1"/>
    </source>
</evidence>
<evidence type="ECO:0000256" key="6">
    <source>
        <dbReference type="ARBA" id="ARBA00022989"/>
    </source>
</evidence>
<dbReference type="InterPro" id="IPR044862">
    <property type="entry name" value="Pro_4_hyd_alph_FE2OG_OXY"/>
</dbReference>
<feature type="transmembrane region" description="Helical" evidence="9">
    <location>
        <begin position="641"/>
        <end position="660"/>
    </location>
</feature>
<dbReference type="GO" id="GO:0005506">
    <property type="term" value="F:iron ion binding"/>
    <property type="evidence" value="ECO:0007669"/>
    <property type="project" value="InterPro"/>
</dbReference>
<dbReference type="Pfam" id="PF04515">
    <property type="entry name" value="Choline_transpo"/>
    <property type="match status" value="1"/>
</dbReference>
<dbReference type="OrthoDB" id="44736at2759"/>
<evidence type="ECO:0000256" key="3">
    <source>
        <dbReference type="ARBA" id="ARBA00007168"/>
    </source>
</evidence>
<feature type="transmembrane region" description="Helical" evidence="9">
    <location>
        <begin position="529"/>
        <end position="548"/>
    </location>
</feature>
<dbReference type="PANTHER" id="PTHR12385">
    <property type="entry name" value="CHOLINE TRANSPORTER-LIKE (SLC FAMILY 44)"/>
    <property type="match status" value="1"/>
</dbReference>
<dbReference type="Gene3D" id="2.60.120.620">
    <property type="entry name" value="q2cbj1_9rhob like domain"/>
    <property type="match status" value="1"/>
</dbReference>